<comment type="similarity">
    <text evidence="1">Belongs to the N(4)/N(6)-methyltransferase family. N(4) subfamily.</text>
</comment>
<evidence type="ECO:0000256" key="5">
    <source>
        <dbReference type="ARBA" id="ARBA00022747"/>
    </source>
</evidence>
<dbReference type="AlphaFoldDB" id="A0A1F8BNQ9"/>
<evidence type="ECO:0000313" key="11">
    <source>
        <dbReference type="Proteomes" id="UP000176725"/>
    </source>
</evidence>
<dbReference type="SUPFAM" id="SSF53335">
    <property type="entry name" value="S-adenosyl-L-methionine-dependent methyltransferases"/>
    <property type="match status" value="1"/>
</dbReference>
<keyword evidence="2" id="KW-0489">Methyltransferase</keyword>
<proteinExistence type="inferred from homology"/>
<comment type="catalytic activity">
    <reaction evidence="7">
        <text>a 2'-deoxycytidine in DNA + S-adenosyl-L-methionine = an N(4)-methyl-2'-deoxycytidine in DNA + S-adenosyl-L-homocysteine + H(+)</text>
        <dbReference type="Rhea" id="RHEA:16857"/>
        <dbReference type="Rhea" id="RHEA-COMP:11369"/>
        <dbReference type="Rhea" id="RHEA-COMP:13674"/>
        <dbReference type="ChEBI" id="CHEBI:15378"/>
        <dbReference type="ChEBI" id="CHEBI:57856"/>
        <dbReference type="ChEBI" id="CHEBI:59789"/>
        <dbReference type="ChEBI" id="CHEBI:85452"/>
        <dbReference type="ChEBI" id="CHEBI:137933"/>
        <dbReference type="EC" id="2.1.1.113"/>
    </reaction>
</comment>
<reference evidence="10 11" key="1">
    <citation type="journal article" date="2016" name="Nat. Commun.">
        <title>Thousands of microbial genomes shed light on interconnected biogeochemical processes in an aquifer system.</title>
        <authorList>
            <person name="Anantharaman K."/>
            <person name="Brown C.T."/>
            <person name="Hug L.A."/>
            <person name="Sharon I."/>
            <person name="Castelle C.J."/>
            <person name="Probst A.J."/>
            <person name="Thomas B.C."/>
            <person name="Singh A."/>
            <person name="Wilkins M.J."/>
            <person name="Karaoz U."/>
            <person name="Brodie E.L."/>
            <person name="Williams K.H."/>
            <person name="Hubbard S.S."/>
            <person name="Banfield J.F."/>
        </authorList>
    </citation>
    <scope>NUCLEOTIDE SEQUENCE [LARGE SCALE GENOMIC DNA]</scope>
</reference>
<keyword evidence="6" id="KW-0238">DNA-binding</keyword>
<evidence type="ECO:0000256" key="7">
    <source>
        <dbReference type="ARBA" id="ARBA00049120"/>
    </source>
</evidence>
<dbReference type="PRINTS" id="PR00508">
    <property type="entry name" value="S21N4MTFRASE"/>
</dbReference>
<accession>A0A1F8BNQ9</accession>
<dbReference type="InterPro" id="IPR001091">
    <property type="entry name" value="RM_Methyltransferase"/>
</dbReference>
<dbReference type="InterPro" id="IPR002941">
    <property type="entry name" value="DNA_methylase_N4/N6"/>
</dbReference>
<dbReference type="GO" id="GO:0003677">
    <property type="term" value="F:DNA binding"/>
    <property type="evidence" value="ECO:0007669"/>
    <property type="project" value="UniProtKB-KW"/>
</dbReference>
<dbReference type="EMBL" id="MGHH01000007">
    <property type="protein sequence ID" value="OGM64995.1"/>
    <property type="molecule type" value="Genomic_DNA"/>
</dbReference>
<dbReference type="GO" id="GO:0008170">
    <property type="term" value="F:N-methyltransferase activity"/>
    <property type="evidence" value="ECO:0007669"/>
    <property type="project" value="InterPro"/>
</dbReference>
<feature type="domain" description="DNA methylase N-4/N-6" evidence="9">
    <location>
        <begin position="33"/>
        <end position="409"/>
    </location>
</feature>
<sequence length="423" mass="48825">MDADYIELPKDINPILLIGDVLDCLKKIPSETISTIVTSPPYWNLRDYYVKGQIGMEKTPEEYIDKMVEVSKELLRVLKKDGAYFLNVGDTYIDKGLQMIPQQIAQKMIGEVKTRGNNNKKIGWLLRNQIVWYKSNHMPSPAKTRFTNTYELIYFFTRDDWEKRVWFDMDSVRIPYKNGNEEVNYNGFPRYLSVKAYKKMLPMIKKYNKAMEYKGKFKGQTKNIGASPGGRSSVTGVNYVEKRKTELGQAEICGYLREWRIKRNISVKDIDKILGYKHTAGHWFRADAGGSLPTPSDWLKLKRILKFDNKYDKVMTEMHYVLQSIEKHPKGKNPGDFWSMRTASLPGKKHFAVFPDELPRRCIMATCPPSGIVLDPFAGSGTTGRVAKQLERKSILIELQKSYRKLIEERCEGLGEVKNISQV</sequence>
<dbReference type="Proteomes" id="UP000176725">
    <property type="component" value="Unassembled WGS sequence"/>
</dbReference>
<name>A0A1F8BNQ9_9BACT</name>
<dbReference type="InterPro" id="IPR017985">
    <property type="entry name" value="MeTrfase_CN4_CS"/>
</dbReference>
<keyword evidence="3" id="KW-0808">Transferase</keyword>
<dbReference type="PROSITE" id="PS00093">
    <property type="entry name" value="N4_MTASE"/>
    <property type="match status" value="1"/>
</dbReference>
<dbReference type="InterPro" id="IPR029063">
    <property type="entry name" value="SAM-dependent_MTases_sf"/>
</dbReference>
<evidence type="ECO:0000256" key="6">
    <source>
        <dbReference type="ARBA" id="ARBA00023125"/>
    </source>
</evidence>
<dbReference type="Pfam" id="PF01555">
    <property type="entry name" value="N6_N4_Mtase"/>
    <property type="match status" value="1"/>
</dbReference>
<dbReference type="Gene3D" id="3.40.50.150">
    <property type="entry name" value="Vaccinia Virus protein VP39"/>
    <property type="match status" value="2"/>
</dbReference>
<evidence type="ECO:0000256" key="3">
    <source>
        <dbReference type="ARBA" id="ARBA00022679"/>
    </source>
</evidence>
<evidence type="ECO:0000256" key="2">
    <source>
        <dbReference type="ARBA" id="ARBA00022603"/>
    </source>
</evidence>
<evidence type="ECO:0000256" key="8">
    <source>
        <dbReference type="RuleBase" id="RU362026"/>
    </source>
</evidence>
<gene>
    <name evidence="10" type="ORF">A2893_05055</name>
</gene>
<keyword evidence="4" id="KW-0949">S-adenosyl-L-methionine</keyword>
<evidence type="ECO:0000259" key="9">
    <source>
        <dbReference type="Pfam" id="PF01555"/>
    </source>
</evidence>
<evidence type="ECO:0000256" key="4">
    <source>
        <dbReference type="ARBA" id="ARBA00022691"/>
    </source>
</evidence>
<comment type="caution">
    <text evidence="10">The sequence shown here is derived from an EMBL/GenBank/DDBJ whole genome shotgun (WGS) entry which is preliminary data.</text>
</comment>
<organism evidence="10 11">
    <name type="scientific">Candidatus Woesebacteria bacterium RIFCSPLOWO2_01_FULL_39_25</name>
    <dbReference type="NCBI Taxonomy" id="1802521"/>
    <lineage>
        <taxon>Bacteria</taxon>
        <taxon>Candidatus Woeseibacteriota</taxon>
    </lineage>
</organism>
<dbReference type="EC" id="2.1.1.-" evidence="8"/>
<dbReference type="GO" id="GO:0015667">
    <property type="term" value="F:site-specific DNA-methyltransferase (cytosine-N4-specific) activity"/>
    <property type="evidence" value="ECO:0007669"/>
    <property type="project" value="UniProtKB-EC"/>
</dbReference>
<keyword evidence="5" id="KW-0680">Restriction system</keyword>
<evidence type="ECO:0000256" key="1">
    <source>
        <dbReference type="ARBA" id="ARBA00010203"/>
    </source>
</evidence>
<protein>
    <recommendedName>
        <fullName evidence="8">Methyltransferase</fullName>
        <ecNumber evidence="8">2.1.1.-</ecNumber>
    </recommendedName>
</protein>
<dbReference type="GO" id="GO:0009307">
    <property type="term" value="P:DNA restriction-modification system"/>
    <property type="evidence" value="ECO:0007669"/>
    <property type="project" value="UniProtKB-KW"/>
</dbReference>
<evidence type="ECO:0000313" key="10">
    <source>
        <dbReference type="EMBL" id="OGM64995.1"/>
    </source>
</evidence>
<dbReference type="GO" id="GO:0032259">
    <property type="term" value="P:methylation"/>
    <property type="evidence" value="ECO:0007669"/>
    <property type="project" value="UniProtKB-KW"/>
</dbReference>
<dbReference type="STRING" id="1802521.A2893_05055"/>